<proteinExistence type="predicted"/>
<keyword evidence="2" id="KW-0547">Nucleotide-binding</keyword>
<keyword evidence="6" id="KW-1185">Reference proteome</keyword>
<evidence type="ECO:0000256" key="3">
    <source>
        <dbReference type="ARBA" id="ARBA00022821"/>
    </source>
</evidence>
<feature type="domain" description="Disease resistance N-terminal" evidence="4">
    <location>
        <begin position="14"/>
        <end position="102"/>
    </location>
</feature>
<dbReference type="GO" id="GO:0006952">
    <property type="term" value="P:defense response"/>
    <property type="evidence" value="ECO:0007669"/>
    <property type="project" value="UniProtKB-KW"/>
</dbReference>
<keyword evidence="3" id="KW-0611">Plant defense</keyword>
<protein>
    <recommendedName>
        <fullName evidence="4">Disease resistance N-terminal domain-containing protein</fullName>
    </recommendedName>
</protein>
<dbReference type="GO" id="GO:0000166">
    <property type="term" value="F:nucleotide binding"/>
    <property type="evidence" value="ECO:0007669"/>
    <property type="project" value="UniProtKB-KW"/>
</dbReference>
<dbReference type="Proteomes" id="UP001177003">
    <property type="component" value="Chromosome 1"/>
</dbReference>
<evidence type="ECO:0000313" key="5">
    <source>
        <dbReference type="EMBL" id="CAI9269525.1"/>
    </source>
</evidence>
<dbReference type="Pfam" id="PF18052">
    <property type="entry name" value="Rx_N"/>
    <property type="match status" value="1"/>
</dbReference>
<evidence type="ECO:0000259" key="4">
    <source>
        <dbReference type="Pfam" id="PF18052"/>
    </source>
</evidence>
<organism evidence="5 6">
    <name type="scientific">Lactuca saligna</name>
    <name type="common">Willowleaf lettuce</name>
    <dbReference type="NCBI Taxonomy" id="75948"/>
    <lineage>
        <taxon>Eukaryota</taxon>
        <taxon>Viridiplantae</taxon>
        <taxon>Streptophyta</taxon>
        <taxon>Embryophyta</taxon>
        <taxon>Tracheophyta</taxon>
        <taxon>Spermatophyta</taxon>
        <taxon>Magnoliopsida</taxon>
        <taxon>eudicotyledons</taxon>
        <taxon>Gunneridae</taxon>
        <taxon>Pentapetalae</taxon>
        <taxon>asterids</taxon>
        <taxon>campanulids</taxon>
        <taxon>Asterales</taxon>
        <taxon>Asteraceae</taxon>
        <taxon>Cichorioideae</taxon>
        <taxon>Cichorieae</taxon>
        <taxon>Lactucinae</taxon>
        <taxon>Lactuca</taxon>
    </lineage>
</organism>
<dbReference type="InterPro" id="IPR041118">
    <property type="entry name" value="Rx_N"/>
</dbReference>
<evidence type="ECO:0000313" key="6">
    <source>
        <dbReference type="Proteomes" id="UP001177003"/>
    </source>
</evidence>
<sequence length="144" mass="16086">MNLSFLQLPMAEIVVSAVITILCEKLISGDLMKLARTKGIDSQLHKLEKTLPLMKAVLADANQKHITERAVQLWLNDLQDLAYDIDDIVDDLATEALRRSVNQEALSIIPSCCTTFTPGNIMYGLKMRSLQNCVILLTGKMIWV</sequence>
<dbReference type="Gene3D" id="1.20.5.4130">
    <property type="match status" value="1"/>
</dbReference>
<keyword evidence="1" id="KW-0677">Repeat</keyword>
<accession>A0AA35VD86</accession>
<gene>
    <name evidence="5" type="ORF">LSALG_LOCUS9896</name>
</gene>
<dbReference type="EMBL" id="OX465077">
    <property type="protein sequence ID" value="CAI9269525.1"/>
    <property type="molecule type" value="Genomic_DNA"/>
</dbReference>
<evidence type="ECO:0000256" key="2">
    <source>
        <dbReference type="ARBA" id="ARBA00022741"/>
    </source>
</evidence>
<evidence type="ECO:0000256" key="1">
    <source>
        <dbReference type="ARBA" id="ARBA00022737"/>
    </source>
</evidence>
<reference evidence="5" key="1">
    <citation type="submission" date="2023-04" db="EMBL/GenBank/DDBJ databases">
        <authorList>
            <person name="Vijverberg K."/>
            <person name="Xiong W."/>
            <person name="Schranz E."/>
        </authorList>
    </citation>
    <scope>NUCLEOTIDE SEQUENCE</scope>
</reference>
<dbReference type="AlphaFoldDB" id="A0AA35VD86"/>
<name>A0AA35VD86_LACSI</name>